<feature type="chain" id="PRO_5035814546" evidence="2">
    <location>
        <begin position="20"/>
        <end position="245"/>
    </location>
</feature>
<comment type="caution">
    <text evidence="3">The sequence shown here is derived from an EMBL/GenBank/DDBJ whole genome shotgun (WGS) entry which is preliminary data.</text>
</comment>
<keyword evidence="2" id="KW-0732">Signal</keyword>
<gene>
    <name evidence="3" type="ORF">PVAP13_9KG027200</name>
</gene>
<feature type="signal peptide" evidence="2">
    <location>
        <begin position="1"/>
        <end position="19"/>
    </location>
</feature>
<dbReference type="AlphaFoldDB" id="A0A8T0N8Y6"/>
<proteinExistence type="predicted"/>
<accession>A0A8T0N8Y6</accession>
<evidence type="ECO:0000256" key="1">
    <source>
        <dbReference type="SAM" id="MobiDB-lite"/>
    </source>
</evidence>
<evidence type="ECO:0000313" key="3">
    <source>
        <dbReference type="EMBL" id="KAG2546331.1"/>
    </source>
</evidence>
<feature type="region of interest" description="Disordered" evidence="1">
    <location>
        <begin position="169"/>
        <end position="197"/>
    </location>
</feature>
<feature type="region of interest" description="Disordered" evidence="1">
    <location>
        <begin position="82"/>
        <end position="122"/>
    </location>
</feature>
<evidence type="ECO:0000313" key="4">
    <source>
        <dbReference type="Proteomes" id="UP000823388"/>
    </source>
</evidence>
<evidence type="ECO:0000256" key="2">
    <source>
        <dbReference type="SAM" id="SignalP"/>
    </source>
</evidence>
<dbReference type="EMBL" id="CM029053">
    <property type="protein sequence ID" value="KAG2546331.1"/>
    <property type="molecule type" value="Genomic_DNA"/>
</dbReference>
<dbReference type="Proteomes" id="UP000823388">
    <property type="component" value="Chromosome 9K"/>
</dbReference>
<reference evidence="3" key="1">
    <citation type="submission" date="2020-05" db="EMBL/GenBank/DDBJ databases">
        <title>WGS assembly of Panicum virgatum.</title>
        <authorList>
            <person name="Lovell J.T."/>
            <person name="Jenkins J."/>
            <person name="Shu S."/>
            <person name="Juenger T.E."/>
            <person name="Schmutz J."/>
        </authorList>
    </citation>
    <scope>NUCLEOTIDE SEQUENCE</scope>
    <source>
        <strain evidence="3">AP13</strain>
    </source>
</reference>
<feature type="compositionally biased region" description="Basic and acidic residues" evidence="1">
    <location>
        <begin position="82"/>
        <end position="96"/>
    </location>
</feature>
<feature type="compositionally biased region" description="Gly residues" evidence="1">
    <location>
        <begin position="45"/>
        <end position="54"/>
    </location>
</feature>
<protein>
    <submittedName>
        <fullName evidence="3">Uncharacterized protein</fullName>
    </submittedName>
</protein>
<feature type="region of interest" description="Disordered" evidence="1">
    <location>
        <begin position="21"/>
        <end position="54"/>
    </location>
</feature>
<name>A0A8T0N8Y6_PANVG</name>
<keyword evidence="4" id="KW-1185">Reference proteome</keyword>
<sequence length="245" mass="26173">MLVPALVLVFGYLPTLTSLFPHAQPRSRSPLPRPSCRRPRASGDAGHGWLAGGKGVAARQPGALAHSWVLLDRLAAGRNDEARSADGLRRQGREGHPQGVAGVERPTWPRRAGRAGSCGGGPFPEHRLRAAVEDADTLSSSFPTAVEDASPLSADYTCTGCRSRRAGTTFGERRPAMSARSRRRSSVAPCSPSSPPPTECLIKCQRGGGVVRPPCARCKVTLPIFVPYQTQIPTQHVSQEKTNQT</sequence>
<organism evidence="3 4">
    <name type="scientific">Panicum virgatum</name>
    <name type="common">Blackwell switchgrass</name>
    <dbReference type="NCBI Taxonomy" id="38727"/>
    <lineage>
        <taxon>Eukaryota</taxon>
        <taxon>Viridiplantae</taxon>
        <taxon>Streptophyta</taxon>
        <taxon>Embryophyta</taxon>
        <taxon>Tracheophyta</taxon>
        <taxon>Spermatophyta</taxon>
        <taxon>Magnoliopsida</taxon>
        <taxon>Liliopsida</taxon>
        <taxon>Poales</taxon>
        <taxon>Poaceae</taxon>
        <taxon>PACMAD clade</taxon>
        <taxon>Panicoideae</taxon>
        <taxon>Panicodae</taxon>
        <taxon>Paniceae</taxon>
        <taxon>Panicinae</taxon>
        <taxon>Panicum</taxon>
        <taxon>Panicum sect. Hiantes</taxon>
    </lineage>
</organism>